<protein>
    <submittedName>
        <fullName evidence="8">Radical SAM domain protein</fullName>
    </submittedName>
</protein>
<evidence type="ECO:0000256" key="2">
    <source>
        <dbReference type="ARBA" id="ARBA00022691"/>
    </source>
</evidence>
<dbReference type="SFLD" id="SFLDG01067">
    <property type="entry name" value="SPASM/twitch_domain_containing"/>
    <property type="match status" value="1"/>
</dbReference>
<dbReference type="GO" id="GO:0016491">
    <property type="term" value="F:oxidoreductase activity"/>
    <property type="evidence" value="ECO:0007669"/>
    <property type="project" value="InterPro"/>
</dbReference>
<keyword evidence="4" id="KW-0408">Iron</keyword>
<dbReference type="InterPro" id="IPR013785">
    <property type="entry name" value="Aldolase_TIM"/>
</dbReference>
<dbReference type="KEGG" id="dda:Dd703_0783"/>
<dbReference type="CDD" id="cd01335">
    <property type="entry name" value="Radical_SAM"/>
    <property type="match status" value="1"/>
</dbReference>
<evidence type="ECO:0000256" key="6">
    <source>
        <dbReference type="ARBA" id="ARBA00023601"/>
    </source>
</evidence>
<dbReference type="Proteomes" id="UP000002734">
    <property type="component" value="Chromosome"/>
</dbReference>
<dbReference type="InterPro" id="IPR023867">
    <property type="entry name" value="Sulphatase_maturase_rSAM"/>
</dbReference>
<dbReference type="Pfam" id="PF04055">
    <property type="entry name" value="Radical_SAM"/>
    <property type="match status" value="1"/>
</dbReference>
<feature type="domain" description="Radical SAM core" evidence="7">
    <location>
        <begin position="109"/>
        <end position="275"/>
    </location>
</feature>
<name>C6CAB9_MUSP7</name>
<dbReference type="RefSeq" id="WP_012764413.1">
    <property type="nucleotide sequence ID" value="NC_012880.1"/>
</dbReference>
<dbReference type="SFLD" id="SFLDS00029">
    <property type="entry name" value="Radical_SAM"/>
    <property type="match status" value="1"/>
</dbReference>
<evidence type="ECO:0000256" key="3">
    <source>
        <dbReference type="ARBA" id="ARBA00022723"/>
    </source>
</evidence>
<dbReference type="SFLD" id="SFLDG01386">
    <property type="entry name" value="main_SPASM_domain-containing"/>
    <property type="match status" value="1"/>
</dbReference>
<organism evidence="8 9">
    <name type="scientific">Musicola paradisiaca (strain Ech703)</name>
    <name type="common">Dickeya paradisiaca</name>
    <name type="synonym">Dickeya dadantii</name>
    <dbReference type="NCBI Taxonomy" id="579405"/>
    <lineage>
        <taxon>Bacteria</taxon>
        <taxon>Pseudomonadati</taxon>
        <taxon>Pseudomonadota</taxon>
        <taxon>Gammaproteobacteria</taxon>
        <taxon>Enterobacterales</taxon>
        <taxon>Pectobacteriaceae</taxon>
        <taxon>Musicola</taxon>
    </lineage>
</organism>
<comment type="similarity">
    <text evidence="6">Belongs to the radical SAM superfamily. Anaerobic sulfatase-maturating enzyme family.</text>
</comment>
<dbReference type="Gene3D" id="3.20.20.70">
    <property type="entry name" value="Aldolase class I"/>
    <property type="match status" value="1"/>
</dbReference>
<evidence type="ECO:0000256" key="5">
    <source>
        <dbReference type="ARBA" id="ARBA00023014"/>
    </source>
</evidence>
<dbReference type="HOGENOM" id="CLU_009273_3_3_6"/>
<evidence type="ECO:0000256" key="4">
    <source>
        <dbReference type="ARBA" id="ARBA00023004"/>
    </source>
</evidence>
<dbReference type="EMBL" id="CP001654">
    <property type="protein sequence ID" value="ACS84594.1"/>
    <property type="molecule type" value="Genomic_DNA"/>
</dbReference>
<accession>C6CAB9</accession>
<keyword evidence="9" id="KW-1185">Reference proteome</keyword>
<dbReference type="AlphaFoldDB" id="C6CAB9"/>
<evidence type="ECO:0000256" key="1">
    <source>
        <dbReference type="ARBA" id="ARBA00001966"/>
    </source>
</evidence>
<dbReference type="SUPFAM" id="SSF102114">
    <property type="entry name" value="Radical SAM enzymes"/>
    <property type="match status" value="1"/>
</dbReference>
<dbReference type="eggNOG" id="COG0641">
    <property type="taxonomic scope" value="Bacteria"/>
</dbReference>
<dbReference type="InterPro" id="IPR007197">
    <property type="entry name" value="rSAM"/>
</dbReference>
<evidence type="ECO:0000313" key="8">
    <source>
        <dbReference type="EMBL" id="ACS84594.1"/>
    </source>
</evidence>
<dbReference type="InterPro" id="IPR023885">
    <property type="entry name" value="4Fe4S-binding_SPASM_dom"/>
</dbReference>
<gene>
    <name evidence="8" type="ordered locus">Dd703_0783</name>
</gene>
<keyword evidence="5" id="KW-0411">Iron-sulfur</keyword>
<evidence type="ECO:0000259" key="7">
    <source>
        <dbReference type="Pfam" id="PF04055"/>
    </source>
</evidence>
<keyword evidence="2" id="KW-0949">S-adenosyl-L-methionine</keyword>
<dbReference type="GO" id="GO:0051536">
    <property type="term" value="F:iron-sulfur cluster binding"/>
    <property type="evidence" value="ECO:0007669"/>
    <property type="project" value="UniProtKB-KW"/>
</dbReference>
<dbReference type="GO" id="GO:0046872">
    <property type="term" value="F:metal ion binding"/>
    <property type="evidence" value="ECO:0007669"/>
    <property type="project" value="UniProtKB-KW"/>
</dbReference>
<dbReference type="PANTHER" id="PTHR43273">
    <property type="entry name" value="ANAEROBIC SULFATASE-MATURATING ENZYME HOMOLOG ASLB-RELATED"/>
    <property type="match status" value="1"/>
</dbReference>
<comment type="cofactor">
    <cofactor evidence="1">
        <name>[4Fe-4S] cluster</name>
        <dbReference type="ChEBI" id="CHEBI:49883"/>
    </cofactor>
</comment>
<proteinExistence type="inferred from homology"/>
<reference evidence="8" key="1">
    <citation type="submission" date="2009-06" db="EMBL/GenBank/DDBJ databases">
        <title>Complete sequence of Dickeya dadantii Ech703.</title>
        <authorList>
            <consortium name="US DOE Joint Genome Institute"/>
            <person name="Lucas S."/>
            <person name="Copeland A."/>
            <person name="Lapidus A."/>
            <person name="Glavina del Rio T."/>
            <person name="Dalin E."/>
            <person name="Tice H."/>
            <person name="Bruce D."/>
            <person name="Goodwin L."/>
            <person name="Pitluck S."/>
            <person name="Chertkov O."/>
            <person name="Brettin T."/>
            <person name="Detter J.C."/>
            <person name="Han C."/>
            <person name="Larimer F."/>
            <person name="Land M."/>
            <person name="Hauser L."/>
            <person name="Kyrpides N."/>
            <person name="Mikhailova N."/>
            <person name="Balakrishnan V."/>
            <person name="Glasner J."/>
            <person name="Perna N.T."/>
        </authorList>
    </citation>
    <scope>NUCLEOTIDE SEQUENCE [LARGE SCALE GENOMIC DNA]</scope>
    <source>
        <strain evidence="8">Ech703</strain>
    </source>
</reference>
<sequence length="469" mass="53490">MNSRQATVEKINGEKLSPSQYLSIQPHQGYYVVYNKLLGNFSVLSQQAYEYLCRNNIDNNENTPLIQQLKERFFLLPDNIDERDIINNEIRYRKEHLDSGYLVNGLQLVLTNDCNFKCTYCFANERNNDQASSCAQKPQRMTKEIAFLAVENIISVIKRNHNTHLTIEFFGGEPLLNWEIIEAVLDKYRSGEDWGVNIHYMITTNGSLISEKIAKTLKTYGVHTVLSYDTPGNHHRLTTKNTPAEELILRGLSNLKKHNNAVSINSVISHTNIDQFDADALLEFAAYYHIGTLALILDLSSYPYDDAVIMKRITDAILYTCIQARKYAINITGYWHQIFEQITDIRPINLTKGYKTCPAEGCKISVEPDGAISNCKCVDTKIGTINDLDAVFTSERYQLYAMKAYITTPFCEGCEIEGFCSGLCMGTLDLEFNNISAVIPTTCQLYRGLTRQLLAEHLTHYREEDYLHI</sequence>
<dbReference type="NCBIfam" id="TIGR04085">
    <property type="entry name" value="rSAM_more_4Fe4S"/>
    <property type="match status" value="1"/>
</dbReference>
<dbReference type="InterPro" id="IPR058240">
    <property type="entry name" value="rSAM_sf"/>
</dbReference>
<dbReference type="PANTHER" id="PTHR43273:SF3">
    <property type="entry name" value="ANAEROBIC SULFATASE-MATURATING ENZYME HOMOLOG ASLB-RELATED"/>
    <property type="match status" value="1"/>
</dbReference>
<keyword evidence="3" id="KW-0479">Metal-binding</keyword>
<evidence type="ECO:0000313" key="9">
    <source>
        <dbReference type="Proteomes" id="UP000002734"/>
    </source>
</evidence>
<dbReference type="STRING" id="579405.Dd703_0783"/>
<dbReference type="SFLD" id="SFLDG01384">
    <property type="entry name" value="thioether_bond_formation_requi"/>
    <property type="match status" value="1"/>
</dbReference>